<dbReference type="InterPro" id="IPR035398">
    <property type="entry name" value="Bac_rhamnosid_C"/>
</dbReference>
<keyword evidence="3" id="KW-0378">Hydrolase</keyword>
<dbReference type="GO" id="GO:0005975">
    <property type="term" value="P:carbohydrate metabolic process"/>
    <property type="evidence" value="ECO:0007669"/>
    <property type="project" value="InterPro"/>
</dbReference>
<name>A0A1G9V345_9ACTO</name>
<comment type="catalytic activity">
    <reaction evidence="1">
        <text>Hydrolysis of terminal non-reducing alpha-L-rhamnose residues in alpha-L-rhamnosides.</text>
        <dbReference type="EC" id="3.2.1.40"/>
    </reaction>
</comment>
<feature type="region of interest" description="Disordered" evidence="4">
    <location>
        <begin position="1"/>
        <end position="37"/>
    </location>
</feature>
<feature type="domain" description="Alpha-L-rhamnosidase six-hairpin glycosidase" evidence="7">
    <location>
        <begin position="480"/>
        <end position="823"/>
    </location>
</feature>
<feature type="region of interest" description="Disordered" evidence="4">
    <location>
        <begin position="61"/>
        <end position="82"/>
    </location>
</feature>
<evidence type="ECO:0000256" key="1">
    <source>
        <dbReference type="ARBA" id="ARBA00001445"/>
    </source>
</evidence>
<dbReference type="Pfam" id="PF08531">
    <property type="entry name" value="Bac_rhamnosid_N"/>
    <property type="match status" value="1"/>
</dbReference>
<evidence type="ECO:0000259" key="6">
    <source>
        <dbReference type="Pfam" id="PF08531"/>
    </source>
</evidence>
<dbReference type="PANTHER" id="PTHR33307:SF6">
    <property type="entry name" value="ALPHA-RHAMNOSIDASE (EUROFUNG)-RELATED"/>
    <property type="match status" value="1"/>
</dbReference>
<dbReference type="SUPFAM" id="SSF48208">
    <property type="entry name" value="Six-hairpin glycosidases"/>
    <property type="match status" value="1"/>
</dbReference>
<dbReference type="Gene3D" id="1.50.10.10">
    <property type="match status" value="1"/>
</dbReference>
<dbReference type="RefSeq" id="WP_218123025.1">
    <property type="nucleotide sequence ID" value="NZ_FNHU01000005.1"/>
</dbReference>
<evidence type="ECO:0000313" key="10">
    <source>
        <dbReference type="Proteomes" id="UP000199671"/>
    </source>
</evidence>
<proteinExistence type="predicted"/>
<evidence type="ECO:0000256" key="3">
    <source>
        <dbReference type="ARBA" id="ARBA00022801"/>
    </source>
</evidence>
<organism evidence="9 10">
    <name type="scientific">Actinomyces ruminicola</name>
    <dbReference type="NCBI Taxonomy" id="332524"/>
    <lineage>
        <taxon>Bacteria</taxon>
        <taxon>Bacillati</taxon>
        <taxon>Actinomycetota</taxon>
        <taxon>Actinomycetes</taxon>
        <taxon>Actinomycetales</taxon>
        <taxon>Actinomycetaceae</taxon>
        <taxon>Actinomyces</taxon>
    </lineage>
</organism>
<dbReference type="Proteomes" id="UP000199671">
    <property type="component" value="Unassembled WGS sequence"/>
</dbReference>
<dbReference type="Pfam" id="PF17390">
    <property type="entry name" value="Bac_rhamnosid_C"/>
    <property type="match status" value="1"/>
</dbReference>
<evidence type="ECO:0000313" key="9">
    <source>
        <dbReference type="EMBL" id="SDM66539.1"/>
    </source>
</evidence>
<feature type="compositionally biased region" description="Low complexity" evidence="4">
    <location>
        <begin position="9"/>
        <end position="24"/>
    </location>
</feature>
<dbReference type="InterPro" id="IPR008979">
    <property type="entry name" value="Galactose-bd-like_sf"/>
</dbReference>
<reference evidence="9 10" key="1">
    <citation type="submission" date="2016-10" db="EMBL/GenBank/DDBJ databases">
        <authorList>
            <person name="de Groot N.N."/>
        </authorList>
    </citation>
    <scope>NUCLEOTIDE SEQUENCE [LARGE SCALE GENOMIC DNA]</scope>
    <source>
        <strain evidence="9 10">KPR-7B</strain>
    </source>
</reference>
<evidence type="ECO:0000256" key="4">
    <source>
        <dbReference type="SAM" id="MobiDB-lite"/>
    </source>
</evidence>
<evidence type="ECO:0000259" key="8">
    <source>
        <dbReference type="Pfam" id="PF17390"/>
    </source>
</evidence>
<dbReference type="EC" id="3.2.1.40" evidence="2"/>
<dbReference type="AlphaFoldDB" id="A0A1G9V345"/>
<dbReference type="Gene3D" id="2.60.40.10">
    <property type="entry name" value="Immunoglobulins"/>
    <property type="match status" value="1"/>
</dbReference>
<dbReference type="InterPro" id="IPR013737">
    <property type="entry name" value="Bac_rhamnosid_N"/>
</dbReference>
<dbReference type="InterPro" id="IPR008928">
    <property type="entry name" value="6-hairpin_glycosidase_sf"/>
</dbReference>
<feature type="domain" description="Alpha-L-rhamnosidase concanavalin-like" evidence="5">
    <location>
        <begin position="369"/>
        <end position="474"/>
    </location>
</feature>
<dbReference type="Gene3D" id="2.60.420.10">
    <property type="entry name" value="Maltose phosphorylase, domain 3"/>
    <property type="match status" value="1"/>
</dbReference>
<evidence type="ECO:0000256" key="2">
    <source>
        <dbReference type="ARBA" id="ARBA00012652"/>
    </source>
</evidence>
<evidence type="ECO:0000259" key="5">
    <source>
        <dbReference type="Pfam" id="PF05592"/>
    </source>
</evidence>
<feature type="domain" description="Alpha-L-rhamnosidase C-terminal" evidence="8">
    <location>
        <begin position="827"/>
        <end position="895"/>
    </location>
</feature>
<dbReference type="SUPFAM" id="SSF49785">
    <property type="entry name" value="Galactose-binding domain-like"/>
    <property type="match status" value="1"/>
</dbReference>
<dbReference type="Pfam" id="PF25788">
    <property type="entry name" value="Ig_Rha78A_N"/>
    <property type="match status" value="1"/>
</dbReference>
<accession>A0A1G9V345</accession>
<gene>
    <name evidence="9" type="ORF">SAMN04487766_10581</name>
</gene>
<feature type="domain" description="Bacterial alpha-L-rhamnosidase N-terminal" evidence="6">
    <location>
        <begin position="200"/>
        <end position="326"/>
    </location>
</feature>
<dbReference type="Gene3D" id="2.60.120.260">
    <property type="entry name" value="Galactose-binding domain-like"/>
    <property type="match status" value="2"/>
</dbReference>
<dbReference type="PANTHER" id="PTHR33307">
    <property type="entry name" value="ALPHA-RHAMNOSIDASE (EUROFUNG)"/>
    <property type="match status" value="1"/>
</dbReference>
<sequence>MSTHQSIRPTSASAMAAGSAAAPTRPTPGGPAAPNTDLLTAAAPETTDPVGRLAAPVRLRVDHHRPDRPALGGTGSAPALSWEVPTAPAGWTQARAEIEIARGAVGTLPNSTEVCVTEDPDSLFVPWPAAPLASREAAVWRVRVAGDDGAWSPWSAPAVVETGLLERADWSARPIAAPGNKRTDPAPVMVRRISVPAGTTSARLHLTAGGTYEAFIDGVKVGTDELAPGWTEYSRRILVQTHDVTTILTPGEHELAVVLGNGWYRGHLTWAMRENVYGEDLWLLAQVELSDGADTTAVGTDADWTWRPSNITANDLYNGQSTDLRLPALGAPEGESPVAVLDLPGAALEPTTLPLPTVIGEVRPIEVITTPSGRRIVDLGQNLTGHVRLSVAGGAAGDVITLRHAEVLEHGELGTRPLRNAECTDRVTLAGTGTTERPEVFTPTLTQHGFRYVQVEGFPGDDDALLASLTARVVSAGMERAAWFASSQPLVDRLVENTRWSTIDNFITVPTDCPQRDERLGWTGDIQAFAPTAMSLYDAAAFLNSWTKDLAAAQTPDGALPVVVPDVLEGNKLTCAWGDAITLVPWAVYEATGDPAVLAASVKAMSRFVDGVDAVAGDSHLWRGGFQFGDWLDPDAPPEDPGAAKADPEVVATAYFARSAGITARAWAILDDAERAAHYEALAASVREAYLDAYVTADGLILSDCATVYAQALAWDLLDTPRRVSGAGQRLADLVRLRSFRISTGFVGTPLVPAALVKGGQAATAARLVLEKQCPSWLYPVTMGATTIWERWDSMLPNGDINPGEMTSFNHYALGAVTQWLITDLAGLDVVGAGGRALRVAPQVGNGFTSASAVRRLPLGTARVVWELDGEALHVRVQVPVGASAELVLPGAAPEMLGHGLHERTVTVPQTRNGADAIRTVRDLIDDEAAWGRVVEAVHGKHGAYMADPAATLTNFLKHELDSTVRVVPGAATMYGFIPGMEEARAALEAVISEVAPHAPEVPAAQRG</sequence>
<dbReference type="Pfam" id="PF05592">
    <property type="entry name" value="Bac_rhamnosid"/>
    <property type="match status" value="1"/>
</dbReference>
<dbReference type="Pfam" id="PF17389">
    <property type="entry name" value="Bac_rhamnosid6H"/>
    <property type="match status" value="1"/>
</dbReference>
<dbReference type="InterPro" id="IPR012341">
    <property type="entry name" value="6hp_glycosidase-like_sf"/>
</dbReference>
<dbReference type="InterPro" id="IPR016007">
    <property type="entry name" value="Alpha_rhamnosid"/>
</dbReference>
<dbReference type="GO" id="GO:0030596">
    <property type="term" value="F:alpha-L-rhamnosidase activity"/>
    <property type="evidence" value="ECO:0007669"/>
    <property type="project" value="UniProtKB-EC"/>
</dbReference>
<dbReference type="EMBL" id="FNHU01000005">
    <property type="protein sequence ID" value="SDM66539.1"/>
    <property type="molecule type" value="Genomic_DNA"/>
</dbReference>
<dbReference type="InterPro" id="IPR008902">
    <property type="entry name" value="Rhamnosid_concanavalin"/>
</dbReference>
<protein>
    <recommendedName>
        <fullName evidence="2">alpha-L-rhamnosidase</fullName>
        <ecNumber evidence="2">3.2.1.40</ecNumber>
    </recommendedName>
</protein>
<dbReference type="InterPro" id="IPR013783">
    <property type="entry name" value="Ig-like_fold"/>
</dbReference>
<dbReference type="InterPro" id="IPR035396">
    <property type="entry name" value="Bac_rhamnosid6H"/>
</dbReference>
<evidence type="ECO:0000259" key="7">
    <source>
        <dbReference type="Pfam" id="PF17389"/>
    </source>
</evidence>